<accession>A0AAE1V491</accession>
<keyword evidence="2" id="KW-0812">Transmembrane</keyword>
<dbReference type="PANTHER" id="PTHR37189">
    <property type="entry name" value="CONCANAVALIN A-LIKE LECTIN/GLUCANASE DOMAIN-CONTAINING PROTEIN-RELATED"/>
    <property type="match status" value="1"/>
</dbReference>
<dbReference type="AlphaFoldDB" id="A0AAE1V491"/>
<evidence type="ECO:0000313" key="4">
    <source>
        <dbReference type="Proteomes" id="UP001291623"/>
    </source>
</evidence>
<name>A0AAE1V491_9SOLA</name>
<feature type="region of interest" description="Disordered" evidence="1">
    <location>
        <begin position="1"/>
        <end position="30"/>
    </location>
</feature>
<keyword evidence="2" id="KW-1133">Transmembrane helix</keyword>
<proteinExistence type="predicted"/>
<evidence type="ECO:0000256" key="2">
    <source>
        <dbReference type="SAM" id="Phobius"/>
    </source>
</evidence>
<evidence type="ECO:0000256" key="1">
    <source>
        <dbReference type="SAM" id="MobiDB-lite"/>
    </source>
</evidence>
<dbReference type="Proteomes" id="UP001291623">
    <property type="component" value="Unassembled WGS sequence"/>
</dbReference>
<evidence type="ECO:0000313" key="3">
    <source>
        <dbReference type="EMBL" id="KAK4347410.1"/>
    </source>
</evidence>
<gene>
    <name evidence="3" type="ORF">RND71_033749</name>
</gene>
<feature type="compositionally biased region" description="Low complexity" evidence="1">
    <location>
        <begin position="18"/>
        <end position="30"/>
    </location>
</feature>
<comment type="caution">
    <text evidence="3">The sequence shown here is derived from an EMBL/GenBank/DDBJ whole genome shotgun (WGS) entry which is preliminary data.</text>
</comment>
<dbReference type="PANTHER" id="PTHR37189:SF4">
    <property type="entry name" value="TRANSMEMBRANE PROTEIN"/>
    <property type="match status" value="1"/>
</dbReference>
<reference evidence="3" key="1">
    <citation type="submission" date="2023-12" db="EMBL/GenBank/DDBJ databases">
        <title>Genome assembly of Anisodus tanguticus.</title>
        <authorList>
            <person name="Wang Y.-J."/>
        </authorList>
    </citation>
    <scope>NUCLEOTIDE SEQUENCE</scope>
    <source>
        <strain evidence="3">KB-2021</strain>
        <tissue evidence="3">Leaf</tissue>
    </source>
</reference>
<feature type="transmembrane region" description="Helical" evidence="2">
    <location>
        <begin position="83"/>
        <end position="109"/>
    </location>
</feature>
<sequence>MSFQSNGRELRPAEHGLTNQNASSSTATTNDDVSGMLSFFDGNGRRNTQPPVALPIADNLTGIKGDRGEMTAHHNSKDHVKEVLLISSLVCGAIGVVLLVVSVFVYVVLRFRKEIPVKNGKETTSLSTSVDNVALVHK</sequence>
<keyword evidence="4" id="KW-1185">Reference proteome</keyword>
<organism evidence="3 4">
    <name type="scientific">Anisodus tanguticus</name>
    <dbReference type="NCBI Taxonomy" id="243964"/>
    <lineage>
        <taxon>Eukaryota</taxon>
        <taxon>Viridiplantae</taxon>
        <taxon>Streptophyta</taxon>
        <taxon>Embryophyta</taxon>
        <taxon>Tracheophyta</taxon>
        <taxon>Spermatophyta</taxon>
        <taxon>Magnoliopsida</taxon>
        <taxon>eudicotyledons</taxon>
        <taxon>Gunneridae</taxon>
        <taxon>Pentapetalae</taxon>
        <taxon>asterids</taxon>
        <taxon>lamiids</taxon>
        <taxon>Solanales</taxon>
        <taxon>Solanaceae</taxon>
        <taxon>Solanoideae</taxon>
        <taxon>Hyoscyameae</taxon>
        <taxon>Anisodus</taxon>
    </lineage>
</organism>
<keyword evidence="2" id="KW-0472">Membrane</keyword>
<protein>
    <submittedName>
        <fullName evidence="3">Uncharacterized protein</fullName>
    </submittedName>
</protein>
<dbReference type="EMBL" id="JAVYJV010000018">
    <property type="protein sequence ID" value="KAK4347410.1"/>
    <property type="molecule type" value="Genomic_DNA"/>
</dbReference>